<dbReference type="Gene3D" id="3.40.50.300">
    <property type="entry name" value="P-loop containing nucleotide triphosphate hydrolases"/>
    <property type="match status" value="1"/>
</dbReference>
<feature type="region of interest" description="Disordered" evidence="1">
    <location>
        <begin position="463"/>
        <end position="491"/>
    </location>
</feature>
<feature type="non-terminal residue" evidence="2">
    <location>
        <position position="675"/>
    </location>
</feature>
<reference evidence="2" key="1">
    <citation type="submission" date="2023-10" db="EMBL/GenBank/DDBJ databases">
        <authorList>
            <person name="Chen Y."/>
            <person name="Shah S."/>
            <person name="Dougan E. K."/>
            <person name="Thang M."/>
            <person name="Chan C."/>
        </authorList>
    </citation>
    <scope>NUCLEOTIDE SEQUENCE [LARGE SCALE GENOMIC DNA]</scope>
</reference>
<comment type="caution">
    <text evidence="2">The sequence shown here is derived from an EMBL/GenBank/DDBJ whole genome shotgun (WGS) entry which is preliminary data.</text>
</comment>
<keyword evidence="3" id="KW-1185">Reference proteome</keyword>
<evidence type="ECO:0000256" key="1">
    <source>
        <dbReference type="SAM" id="MobiDB-lite"/>
    </source>
</evidence>
<accession>A0ABN9QSH4</accession>
<feature type="region of interest" description="Disordered" evidence="1">
    <location>
        <begin position="48"/>
        <end position="79"/>
    </location>
</feature>
<evidence type="ECO:0000313" key="2">
    <source>
        <dbReference type="EMBL" id="CAK0809165.1"/>
    </source>
</evidence>
<feature type="non-terminal residue" evidence="2">
    <location>
        <position position="1"/>
    </location>
</feature>
<organism evidence="2 3">
    <name type="scientific">Prorocentrum cordatum</name>
    <dbReference type="NCBI Taxonomy" id="2364126"/>
    <lineage>
        <taxon>Eukaryota</taxon>
        <taxon>Sar</taxon>
        <taxon>Alveolata</taxon>
        <taxon>Dinophyceae</taxon>
        <taxon>Prorocentrales</taxon>
        <taxon>Prorocentraceae</taxon>
        <taxon>Prorocentrum</taxon>
    </lineage>
</organism>
<sequence length="675" mass="74603">DKDGRIIFRCREVPGVRWTCMGDGGGGHCCWLCGECGKAVNEPEHFTSTEHMKQRKQTQIAKHMDGYPPHGLPDPQSFTKGGDLWAMTRGIDAPEIPRAQCPGWCWDWELDGKQSPIDPSVYEADWDAMPIRFPTYYDGPGHSPPLGLVISNDKVQHPWTKTTGRRIQLARNAEDLYSAPWYMVPNGSAARPCLGPVPGAVPLPTDWTRRLQLHRQELRRVFFAEFYADAGPSDDGSTASRQVIASKTTCALDVRILTCSQPSEQCRDIQSRYHLQERLKGQQQGQNEYYPLVWDTKWAMEWTERDMTAGAPNPFLIPKSSPTVDFLAEMTHVWPPAPGARVSGADRRCPAGIALVHYDAKRNGPFRDNDDTVPRPSPGQQYYRVDRTTRKTQFNRVNAAMREFFSVGCDRAALWGTALPPIVWALVFRREDCDSWARALAVPAQGEAADLLLAQASVTLERTIDDPDQRSANPRAGTPALTAQQGEDSPGSVFQRLLPAPKEGRLEHICNLRRANDAQRRCVLATQNSLLTLCRGPPGTRETKVAACVADAYMSCLPPGWGVGCFGGTDGSTDNLAEQIGKNLNTANKDLFPRMAVRLAHEDKAKGSVAKAIAPAAKYANMYNVSEDEVTAGHASWFRKFRAGADLGDKKFLICLLDEAGQTSDPMAIMSLSHA</sequence>
<evidence type="ECO:0000313" key="3">
    <source>
        <dbReference type="Proteomes" id="UP001189429"/>
    </source>
</evidence>
<dbReference type="EMBL" id="CAUYUJ010004335">
    <property type="protein sequence ID" value="CAK0809165.1"/>
    <property type="molecule type" value="Genomic_DNA"/>
</dbReference>
<protein>
    <recommendedName>
        <fullName evidence="4">C2H2-type domain-containing protein</fullName>
    </recommendedName>
</protein>
<gene>
    <name evidence="2" type="ORF">PCOR1329_LOCUS14483</name>
</gene>
<dbReference type="InterPro" id="IPR027417">
    <property type="entry name" value="P-loop_NTPase"/>
</dbReference>
<dbReference type="Proteomes" id="UP001189429">
    <property type="component" value="Unassembled WGS sequence"/>
</dbReference>
<proteinExistence type="predicted"/>
<evidence type="ECO:0008006" key="4">
    <source>
        <dbReference type="Google" id="ProtNLM"/>
    </source>
</evidence>
<name>A0ABN9QSH4_9DINO</name>